<comment type="caution">
    <text evidence="4">The sequence shown here is derived from an EMBL/GenBank/DDBJ whole genome shotgun (WGS) entry which is preliminary data.</text>
</comment>
<dbReference type="NCBIfam" id="TIGR00369">
    <property type="entry name" value="unchar_dom_1"/>
    <property type="match status" value="1"/>
</dbReference>
<dbReference type="InterPro" id="IPR006683">
    <property type="entry name" value="Thioestr_dom"/>
</dbReference>
<dbReference type="Gene3D" id="3.10.129.10">
    <property type="entry name" value="Hotdog Thioesterase"/>
    <property type="match status" value="1"/>
</dbReference>
<comment type="similarity">
    <text evidence="1">Belongs to the thioesterase PaaI family.</text>
</comment>
<dbReference type="InterPro" id="IPR029069">
    <property type="entry name" value="HotDog_dom_sf"/>
</dbReference>
<accession>A0A225MY56</accession>
<dbReference type="EMBL" id="NJIH01000001">
    <property type="protein sequence ID" value="OWT66188.1"/>
    <property type="molecule type" value="Genomic_DNA"/>
</dbReference>
<sequence>MPVRLRLPPPVCRFFEQEPDALCFTASTHRGLPPYRQTMSIPSGYTIVHRPSEFTDLCGPFYEKKENGVRTELAMRIQDKHRNLRGIAHGGLLVTLADSALGDAIIECYDEPIGLVTVTLSTDFLRPTKIGDWARAIVDVQRAGRRMAFAECSVYVEEDKVLRASGVFAVMDPAGRR</sequence>
<dbReference type="PANTHER" id="PTHR21660:SF1">
    <property type="entry name" value="ACYL-COENZYME A THIOESTERASE 13"/>
    <property type="match status" value="1"/>
</dbReference>
<reference evidence="5" key="1">
    <citation type="submission" date="2017-06" db="EMBL/GenBank/DDBJ databases">
        <title>Herbaspirillum phytohormonus sp. nov., isolated from the root nodule of Robinia pseudoacacia in lead-zinc mine.</title>
        <authorList>
            <person name="Fan M."/>
            <person name="Lin Y."/>
        </authorList>
    </citation>
    <scope>NUCLEOTIDE SEQUENCE [LARGE SCALE GENOMIC DNA]</scope>
    <source>
        <strain evidence="5">SC-089</strain>
    </source>
</reference>
<keyword evidence="5" id="KW-1185">Reference proteome</keyword>
<evidence type="ECO:0000313" key="5">
    <source>
        <dbReference type="Proteomes" id="UP000214603"/>
    </source>
</evidence>
<evidence type="ECO:0000256" key="1">
    <source>
        <dbReference type="ARBA" id="ARBA00008324"/>
    </source>
</evidence>
<dbReference type="InterPro" id="IPR003736">
    <property type="entry name" value="PAAI_dom"/>
</dbReference>
<evidence type="ECO:0000259" key="3">
    <source>
        <dbReference type="Pfam" id="PF03061"/>
    </source>
</evidence>
<dbReference type="Proteomes" id="UP000214603">
    <property type="component" value="Unassembled WGS sequence"/>
</dbReference>
<dbReference type="SUPFAM" id="SSF54637">
    <property type="entry name" value="Thioesterase/thiol ester dehydrase-isomerase"/>
    <property type="match status" value="1"/>
</dbReference>
<dbReference type="Pfam" id="PF03061">
    <property type="entry name" value="4HBT"/>
    <property type="match status" value="1"/>
</dbReference>
<evidence type="ECO:0000256" key="2">
    <source>
        <dbReference type="ARBA" id="ARBA00022801"/>
    </source>
</evidence>
<organism evidence="4 5">
    <name type="scientific">Candidimonas nitroreducens</name>
    <dbReference type="NCBI Taxonomy" id="683354"/>
    <lineage>
        <taxon>Bacteria</taxon>
        <taxon>Pseudomonadati</taxon>
        <taxon>Pseudomonadota</taxon>
        <taxon>Betaproteobacteria</taxon>
        <taxon>Burkholderiales</taxon>
        <taxon>Alcaligenaceae</taxon>
        <taxon>Candidimonas</taxon>
    </lineage>
</organism>
<keyword evidence="2" id="KW-0378">Hydrolase</keyword>
<name>A0A225MY56_9BURK</name>
<dbReference type="GO" id="GO:0047617">
    <property type="term" value="F:fatty acyl-CoA hydrolase activity"/>
    <property type="evidence" value="ECO:0007669"/>
    <property type="project" value="InterPro"/>
</dbReference>
<dbReference type="CDD" id="cd03443">
    <property type="entry name" value="PaaI_thioesterase"/>
    <property type="match status" value="1"/>
</dbReference>
<gene>
    <name evidence="4" type="ORF">CEY11_00085</name>
</gene>
<dbReference type="AlphaFoldDB" id="A0A225MY56"/>
<proteinExistence type="inferred from homology"/>
<dbReference type="PANTHER" id="PTHR21660">
    <property type="entry name" value="THIOESTERASE SUPERFAMILY MEMBER-RELATED"/>
    <property type="match status" value="1"/>
</dbReference>
<dbReference type="InterPro" id="IPR039298">
    <property type="entry name" value="ACOT13"/>
</dbReference>
<protein>
    <submittedName>
        <fullName evidence="4">Thioesterase</fullName>
    </submittedName>
</protein>
<evidence type="ECO:0000313" key="4">
    <source>
        <dbReference type="EMBL" id="OWT66188.1"/>
    </source>
</evidence>
<feature type="domain" description="Thioesterase" evidence="3">
    <location>
        <begin position="86"/>
        <end position="161"/>
    </location>
</feature>